<evidence type="ECO:0000256" key="4">
    <source>
        <dbReference type="ARBA" id="ARBA00022452"/>
    </source>
</evidence>
<evidence type="ECO:0000256" key="6">
    <source>
        <dbReference type="ARBA" id="ARBA00023136"/>
    </source>
</evidence>
<dbReference type="NCBIfam" id="TIGR01844">
    <property type="entry name" value="type_I_sec_TolC"/>
    <property type="match status" value="1"/>
</dbReference>
<keyword evidence="7" id="KW-0998">Cell outer membrane</keyword>
<evidence type="ECO:0000256" key="5">
    <source>
        <dbReference type="ARBA" id="ARBA00022692"/>
    </source>
</evidence>
<reference evidence="8 9" key="1">
    <citation type="submission" date="2024-06" db="EMBL/GenBank/DDBJ databases">
        <title>Genomic Encyclopedia of Type Strains, Phase IV (KMG-IV): sequencing the most valuable type-strain genomes for metagenomic binning, comparative biology and taxonomic classification.</title>
        <authorList>
            <person name="Goeker M."/>
        </authorList>
    </citation>
    <scope>NUCLEOTIDE SEQUENCE [LARGE SCALE GENOMIC DNA]</scope>
    <source>
        <strain evidence="8 9">DSM 17809</strain>
    </source>
</reference>
<proteinExistence type="inferred from homology"/>
<dbReference type="SUPFAM" id="SSF56954">
    <property type="entry name" value="Outer membrane efflux proteins (OEP)"/>
    <property type="match status" value="1"/>
</dbReference>
<comment type="caution">
    <text evidence="8">The sequence shown here is derived from an EMBL/GenBank/DDBJ whole genome shotgun (WGS) entry which is preliminary data.</text>
</comment>
<evidence type="ECO:0000256" key="2">
    <source>
        <dbReference type="ARBA" id="ARBA00007613"/>
    </source>
</evidence>
<dbReference type="InterPro" id="IPR003423">
    <property type="entry name" value="OMP_efflux"/>
</dbReference>
<keyword evidence="9" id="KW-1185">Reference proteome</keyword>
<organism evidence="8 9">
    <name type="scientific">Phenylobacterium koreense</name>
    <dbReference type="NCBI Taxonomy" id="266125"/>
    <lineage>
        <taxon>Bacteria</taxon>
        <taxon>Pseudomonadati</taxon>
        <taxon>Pseudomonadota</taxon>
        <taxon>Alphaproteobacteria</taxon>
        <taxon>Caulobacterales</taxon>
        <taxon>Caulobacteraceae</taxon>
        <taxon>Phenylobacterium</taxon>
    </lineage>
</organism>
<dbReference type="EMBL" id="JBEPLU010000002">
    <property type="protein sequence ID" value="MET3528017.1"/>
    <property type="molecule type" value="Genomic_DNA"/>
</dbReference>
<protein>
    <submittedName>
        <fullName evidence="8">TolC family type I secretion outer membrane protein</fullName>
    </submittedName>
</protein>
<dbReference type="Gene3D" id="1.20.1600.10">
    <property type="entry name" value="Outer membrane efflux proteins (OEP)"/>
    <property type="match status" value="1"/>
</dbReference>
<evidence type="ECO:0000313" key="8">
    <source>
        <dbReference type="EMBL" id="MET3528017.1"/>
    </source>
</evidence>
<dbReference type="Proteomes" id="UP001549110">
    <property type="component" value="Unassembled WGS sequence"/>
</dbReference>
<dbReference type="Pfam" id="PF02321">
    <property type="entry name" value="OEP"/>
    <property type="match status" value="2"/>
</dbReference>
<comment type="similarity">
    <text evidence="2">Belongs to the outer membrane factor (OMF) (TC 1.B.17) family.</text>
</comment>
<name>A0ABV2EMW1_9CAUL</name>
<keyword evidence="4" id="KW-1134">Transmembrane beta strand</keyword>
<dbReference type="PANTHER" id="PTHR30026">
    <property type="entry name" value="OUTER MEMBRANE PROTEIN TOLC"/>
    <property type="match status" value="1"/>
</dbReference>
<keyword evidence="3" id="KW-0813">Transport</keyword>
<keyword evidence="5" id="KW-0812">Transmembrane</keyword>
<dbReference type="RefSeq" id="WP_354298017.1">
    <property type="nucleotide sequence ID" value="NZ_JBEPLU010000002.1"/>
</dbReference>
<gene>
    <name evidence="8" type="ORF">ABID41_003135</name>
</gene>
<comment type="subcellular location">
    <subcellularLocation>
        <location evidence="1">Cell outer membrane</location>
    </subcellularLocation>
</comment>
<evidence type="ECO:0000313" key="9">
    <source>
        <dbReference type="Proteomes" id="UP001549110"/>
    </source>
</evidence>
<evidence type="ECO:0000256" key="7">
    <source>
        <dbReference type="ARBA" id="ARBA00023237"/>
    </source>
</evidence>
<dbReference type="InterPro" id="IPR010130">
    <property type="entry name" value="T1SS_OMP_TolC"/>
</dbReference>
<evidence type="ECO:0000256" key="3">
    <source>
        <dbReference type="ARBA" id="ARBA00022448"/>
    </source>
</evidence>
<dbReference type="PANTHER" id="PTHR30026:SF22">
    <property type="entry name" value="OUTER MEMBRANE EFFLUX PROTEIN"/>
    <property type="match status" value="1"/>
</dbReference>
<keyword evidence="6" id="KW-0472">Membrane</keyword>
<evidence type="ECO:0000256" key="1">
    <source>
        <dbReference type="ARBA" id="ARBA00004442"/>
    </source>
</evidence>
<dbReference type="InterPro" id="IPR051906">
    <property type="entry name" value="TolC-like"/>
</dbReference>
<accession>A0ABV2EMW1</accession>
<sequence>MSLLRRLGAVALAAGVVLPSAAYGLSLDEAIALALKSNPGLAQSQAQADAAAARLRQAKAGRAPTVALTGEVGTGETDLGGFFGFGRANVDPRAAAIEVRQPIFTGGAISASVTRAREGQDAALAQLGGTRALLSALVAEAYVAVLSARELLALHEAQVVQMQEVARQADLRFTAGETPKSDLSQAQARLAEANAGLARARGEVARSRARFVSVVATDPEALEPLPAAPSTPASLDEALSEALRSNAMLKSAQASARAADAGVRYAQAGRAPSIALAASASSVRDKFFPGYHAHDTTVSVQGSWTLFSGGAISARVSEAKADARSAHAAVEAAEASVREAVIGAWSDLTTTRAMLVAAEDQSVAAVSALESVRHEVRVGQKPALDLLDAHREALAAQSAVVAARGGALTAAYRLQALLHGA</sequence>